<protein>
    <submittedName>
        <fullName evidence="2">Uncharacterized protein</fullName>
    </submittedName>
</protein>
<proteinExistence type="predicted"/>
<sequence>MSELRKQENRKTYTPHQLPEPMLITARSLLTITLLTSATFIQATPASHSYAIRDDWDWDFQPMRSAPGSLRRSQHQVEVRRTAERGLKMQQLVEVGSNDGTSDGHE</sequence>
<dbReference type="Proteomes" id="UP000807342">
    <property type="component" value="Unassembled WGS sequence"/>
</dbReference>
<dbReference type="EMBL" id="MU151272">
    <property type="protein sequence ID" value="KAF9445952.1"/>
    <property type="molecule type" value="Genomic_DNA"/>
</dbReference>
<dbReference type="AlphaFoldDB" id="A0A9P5X7D3"/>
<evidence type="ECO:0000313" key="2">
    <source>
        <dbReference type="EMBL" id="KAF9445952.1"/>
    </source>
</evidence>
<name>A0A9P5X7D3_9AGAR</name>
<keyword evidence="3" id="KW-1185">Reference proteome</keyword>
<reference evidence="2" key="1">
    <citation type="submission" date="2020-11" db="EMBL/GenBank/DDBJ databases">
        <authorList>
            <consortium name="DOE Joint Genome Institute"/>
            <person name="Ahrendt S."/>
            <person name="Riley R."/>
            <person name="Andreopoulos W."/>
            <person name="Labutti K."/>
            <person name="Pangilinan J."/>
            <person name="Ruiz-Duenas F.J."/>
            <person name="Barrasa J.M."/>
            <person name="Sanchez-Garcia M."/>
            <person name="Camarero S."/>
            <person name="Miyauchi S."/>
            <person name="Serrano A."/>
            <person name="Linde D."/>
            <person name="Babiker R."/>
            <person name="Drula E."/>
            <person name="Ayuso-Fernandez I."/>
            <person name="Pacheco R."/>
            <person name="Padilla G."/>
            <person name="Ferreira P."/>
            <person name="Barriuso J."/>
            <person name="Kellner H."/>
            <person name="Castanera R."/>
            <person name="Alfaro M."/>
            <person name="Ramirez L."/>
            <person name="Pisabarro A.G."/>
            <person name="Kuo A."/>
            <person name="Tritt A."/>
            <person name="Lipzen A."/>
            <person name="He G."/>
            <person name="Yan M."/>
            <person name="Ng V."/>
            <person name="Cullen D."/>
            <person name="Martin F."/>
            <person name="Rosso M.-N."/>
            <person name="Henrissat B."/>
            <person name="Hibbett D."/>
            <person name="Martinez A.T."/>
            <person name="Grigoriev I.V."/>
        </authorList>
    </citation>
    <scope>NUCLEOTIDE SEQUENCE</scope>
    <source>
        <strain evidence="2">MF-IS2</strain>
    </source>
</reference>
<feature type="region of interest" description="Disordered" evidence="1">
    <location>
        <begin position="85"/>
        <end position="106"/>
    </location>
</feature>
<gene>
    <name evidence="2" type="ORF">P691DRAFT_804993</name>
</gene>
<evidence type="ECO:0000313" key="3">
    <source>
        <dbReference type="Proteomes" id="UP000807342"/>
    </source>
</evidence>
<comment type="caution">
    <text evidence="2">The sequence shown here is derived from an EMBL/GenBank/DDBJ whole genome shotgun (WGS) entry which is preliminary data.</text>
</comment>
<accession>A0A9P5X7D3</accession>
<organism evidence="2 3">
    <name type="scientific">Macrolepiota fuliginosa MF-IS2</name>
    <dbReference type="NCBI Taxonomy" id="1400762"/>
    <lineage>
        <taxon>Eukaryota</taxon>
        <taxon>Fungi</taxon>
        <taxon>Dikarya</taxon>
        <taxon>Basidiomycota</taxon>
        <taxon>Agaricomycotina</taxon>
        <taxon>Agaricomycetes</taxon>
        <taxon>Agaricomycetidae</taxon>
        <taxon>Agaricales</taxon>
        <taxon>Agaricineae</taxon>
        <taxon>Agaricaceae</taxon>
        <taxon>Macrolepiota</taxon>
    </lineage>
</organism>
<evidence type="ECO:0000256" key="1">
    <source>
        <dbReference type="SAM" id="MobiDB-lite"/>
    </source>
</evidence>